<gene>
    <name evidence="2" type="ORF">AMAG_10196</name>
</gene>
<name>A0A0L0SQT3_ALLM3</name>
<keyword evidence="1" id="KW-0732">Signal</keyword>
<accession>A0A0L0SQT3</accession>
<evidence type="ECO:0000313" key="2">
    <source>
        <dbReference type="EMBL" id="KNE64862.1"/>
    </source>
</evidence>
<reference evidence="3" key="2">
    <citation type="submission" date="2009-11" db="EMBL/GenBank/DDBJ databases">
        <title>The Genome Sequence of Allomyces macrogynus strain ATCC 38327.</title>
        <authorList>
            <consortium name="The Broad Institute Genome Sequencing Platform"/>
            <person name="Russ C."/>
            <person name="Cuomo C."/>
            <person name="Shea T."/>
            <person name="Young S.K."/>
            <person name="Zeng Q."/>
            <person name="Koehrsen M."/>
            <person name="Haas B."/>
            <person name="Borodovsky M."/>
            <person name="Guigo R."/>
            <person name="Alvarado L."/>
            <person name="Berlin A."/>
            <person name="Borenstein D."/>
            <person name="Chen Z."/>
            <person name="Engels R."/>
            <person name="Freedman E."/>
            <person name="Gellesch M."/>
            <person name="Goldberg J."/>
            <person name="Griggs A."/>
            <person name="Gujja S."/>
            <person name="Heiman D."/>
            <person name="Hepburn T."/>
            <person name="Howarth C."/>
            <person name="Jen D."/>
            <person name="Larson L."/>
            <person name="Lewis B."/>
            <person name="Mehta T."/>
            <person name="Park D."/>
            <person name="Pearson M."/>
            <person name="Roberts A."/>
            <person name="Saif S."/>
            <person name="Shenoy N."/>
            <person name="Sisk P."/>
            <person name="Stolte C."/>
            <person name="Sykes S."/>
            <person name="Walk T."/>
            <person name="White J."/>
            <person name="Yandava C."/>
            <person name="Burger G."/>
            <person name="Gray M.W."/>
            <person name="Holland P.W.H."/>
            <person name="King N."/>
            <person name="Lang F.B.F."/>
            <person name="Roger A.J."/>
            <person name="Ruiz-Trillo I."/>
            <person name="Lander E."/>
            <person name="Nusbaum C."/>
        </authorList>
    </citation>
    <scope>NUCLEOTIDE SEQUENCE [LARGE SCALE GENOMIC DNA]</scope>
    <source>
        <strain evidence="3">ATCC 38327</strain>
    </source>
</reference>
<evidence type="ECO:0000313" key="3">
    <source>
        <dbReference type="Proteomes" id="UP000054350"/>
    </source>
</evidence>
<sequence>MLTIQHVLLLALIAVLAIAAATATPVPNGQNPGPFPPNDPLVTLYWAQEPRGPTTVQVYGDYLSVIKECRGLEGRADGFVYLQTQPPYANDGRDAWKVRLYRDWGCTGAPVAEISSYKGKGSAYPDPANPKIPLIVKSIKFVPA</sequence>
<keyword evidence="3" id="KW-1185">Reference proteome</keyword>
<dbReference type="VEuPathDB" id="FungiDB:AMAG_10196"/>
<feature type="chain" id="PRO_5005548256" evidence="1">
    <location>
        <begin position="24"/>
        <end position="144"/>
    </location>
</feature>
<protein>
    <submittedName>
        <fullName evidence="2">Uncharacterized protein</fullName>
    </submittedName>
</protein>
<evidence type="ECO:0000256" key="1">
    <source>
        <dbReference type="SAM" id="SignalP"/>
    </source>
</evidence>
<dbReference type="AlphaFoldDB" id="A0A0L0SQT3"/>
<organism evidence="2 3">
    <name type="scientific">Allomyces macrogynus (strain ATCC 38327)</name>
    <name type="common">Allomyces javanicus var. macrogynus</name>
    <dbReference type="NCBI Taxonomy" id="578462"/>
    <lineage>
        <taxon>Eukaryota</taxon>
        <taxon>Fungi</taxon>
        <taxon>Fungi incertae sedis</taxon>
        <taxon>Blastocladiomycota</taxon>
        <taxon>Blastocladiomycetes</taxon>
        <taxon>Blastocladiales</taxon>
        <taxon>Blastocladiaceae</taxon>
        <taxon>Allomyces</taxon>
    </lineage>
</organism>
<dbReference type="OrthoDB" id="10314541at2759"/>
<proteinExistence type="predicted"/>
<dbReference type="Proteomes" id="UP000054350">
    <property type="component" value="Unassembled WGS sequence"/>
</dbReference>
<reference evidence="2 3" key="1">
    <citation type="submission" date="2009-11" db="EMBL/GenBank/DDBJ databases">
        <title>Annotation of Allomyces macrogynus ATCC 38327.</title>
        <authorList>
            <consortium name="The Broad Institute Genome Sequencing Platform"/>
            <person name="Russ C."/>
            <person name="Cuomo C."/>
            <person name="Burger G."/>
            <person name="Gray M.W."/>
            <person name="Holland P.W.H."/>
            <person name="King N."/>
            <person name="Lang F.B.F."/>
            <person name="Roger A.J."/>
            <person name="Ruiz-Trillo I."/>
            <person name="Young S.K."/>
            <person name="Zeng Q."/>
            <person name="Gargeya S."/>
            <person name="Fitzgerald M."/>
            <person name="Haas B."/>
            <person name="Abouelleil A."/>
            <person name="Alvarado L."/>
            <person name="Arachchi H.M."/>
            <person name="Berlin A."/>
            <person name="Chapman S.B."/>
            <person name="Gearin G."/>
            <person name="Goldberg J."/>
            <person name="Griggs A."/>
            <person name="Gujja S."/>
            <person name="Hansen M."/>
            <person name="Heiman D."/>
            <person name="Howarth C."/>
            <person name="Larimer J."/>
            <person name="Lui A."/>
            <person name="MacDonald P.J.P."/>
            <person name="McCowen C."/>
            <person name="Montmayeur A."/>
            <person name="Murphy C."/>
            <person name="Neiman D."/>
            <person name="Pearson M."/>
            <person name="Priest M."/>
            <person name="Roberts A."/>
            <person name="Saif S."/>
            <person name="Shea T."/>
            <person name="Sisk P."/>
            <person name="Stolte C."/>
            <person name="Sykes S."/>
            <person name="Wortman J."/>
            <person name="Nusbaum C."/>
            <person name="Birren B."/>
        </authorList>
    </citation>
    <scope>NUCLEOTIDE SEQUENCE [LARGE SCALE GENOMIC DNA]</scope>
    <source>
        <strain evidence="2 3">ATCC 38327</strain>
    </source>
</reference>
<feature type="signal peptide" evidence="1">
    <location>
        <begin position="1"/>
        <end position="23"/>
    </location>
</feature>
<dbReference type="EMBL" id="GG745345">
    <property type="protein sequence ID" value="KNE64862.1"/>
    <property type="molecule type" value="Genomic_DNA"/>
</dbReference>